<dbReference type="OrthoDB" id="534815at2759"/>
<feature type="repeat" description="WD" evidence="7">
    <location>
        <begin position="1152"/>
        <end position="1194"/>
    </location>
</feature>
<organism evidence="12 13">
    <name type="scientific">Curvularia clavata</name>
    <dbReference type="NCBI Taxonomy" id="95742"/>
    <lineage>
        <taxon>Eukaryota</taxon>
        <taxon>Fungi</taxon>
        <taxon>Dikarya</taxon>
        <taxon>Ascomycota</taxon>
        <taxon>Pezizomycotina</taxon>
        <taxon>Dothideomycetes</taxon>
        <taxon>Pleosporomycetidae</taxon>
        <taxon>Pleosporales</taxon>
        <taxon>Pleosporineae</taxon>
        <taxon>Pleosporaceae</taxon>
        <taxon>Curvularia</taxon>
    </lineage>
</organism>
<keyword evidence="3 7" id="KW-0853">WD repeat</keyword>
<keyword evidence="5 6" id="KW-0539">Nucleus</keyword>
<dbReference type="GO" id="GO:1990423">
    <property type="term" value="C:RZZ complex"/>
    <property type="evidence" value="ECO:0007669"/>
    <property type="project" value="TreeGrafter"/>
</dbReference>
<accession>A0A9Q8ZB55</accession>
<dbReference type="PROSITE" id="PS50082">
    <property type="entry name" value="WD_REPEATS_2"/>
    <property type="match status" value="2"/>
</dbReference>
<feature type="compositionally biased region" description="Acidic residues" evidence="9">
    <location>
        <begin position="451"/>
        <end position="466"/>
    </location>
</feature>
<feature type="domain" description="ZW10 C-terminal helical" evidence="11">
    <location>
        <begin position="697"/>
        <end position="844"/>
    </location>
</feature>
<dbReference type="InterPro" id="IPR055148">
    <property type="entry name" value="ZW10_C_2"/>
</dbReference>
<dbReference type="PANTHER" id="PTHR12205">
    <property type="entry name" value="CENTROMERE/KINETOCHORE PROTEIN ZW10"/>
    <property type="match status" value="1"/>
</dbReference>
<dbReference type="GO" id="GO:0000466">
    <property type="term" value="P:maturation of 5.8S rRNA from tricistronic rRNA transcript (SSU-rRNA, 5.8S rRNA, LSU-rRNA)"/>
    <property type="evidence" value="ECO:0007669"/>
    <property type="project" value="UniProtKB-UniRule"/>
</dbReference>
<gene>
    <name evidence="6" type="primary">YTM1</name>
    <name evidence="12" type="ORF">yc1106_07206</name>
</gene>
<dbReference type="InterPro" id="IPR015943">
    <property type="entry name" value="WD40/YVTN_repeat-like_dom_sf"/>
</dbReference>
<evidence type="ECO:0000259" key="11">
    <source>
        <dbReference type="Pfam" id="PF22766"/>
    </source>
</evidence>
<evidence type="ECO:0000256" key="9">
    <source>
        <dbReference type="SAM" id="MobiDB-lite"/>
    </source>
</evidence>
<evidence type="ECO:0000256" key="5">
    <source>
        <dbReference type="ARBA" id="ARBA00023242"/>
    </source>
</evidence>
<dbReference type="GO" id="GO:0006888">
    <property type="term" value="P:endoplasmic reticulum to Golgi vesicle-mediated transport"/>
    <property type="evidence" value="ECO:0007669"/>
    <property type="project" value="TreeGrafter"/>
</dbReference>
<dbReference type="PROSITE" id="PS00678">
    <property type="entry name" value="WD_REPEATS_1"/>
    <property type="match status" value="2"/>
</dbReference>
<dbReference type="GO" id="GO:0005654">
    <property type="term" value="C:nucleoplasm"/>
    <property type="evidence" value="ECO:0007669"/>
    <property type="project" value="UniProtKB-SubCell"/>
</dbReference>
<dbReference type="InterPro" id="IPR046362">
    <property type="entry name" value="Zw10/DSL1_C_sf"/>
</dbReference>
<evidence type="ECO:0000256" key="2">
    <source>
        <dbReference type="ARBA" id="ARBA00022552"/>
    </source>
</evidence>
<name>A0A9Q8ZB55_CURCL</name>
<dbReference type="InterPro" id="IPR036322">
    <property type="entry name" value="WD40_repeat_dom_sf"/>
</dbReference>
<evidence type="ECO:0000259" key="10">
    <source>
        <dbReference type="Pfam" id="PF08154"/>
    </source>
</evidence>
<evidence type="ECO:0000256" key="8">
    <source>
        <dbReference type="SAM" id="Coils"/>
    </source>
</evidence>
<feature type="domain" description="NLE" evidence="10">
    <location>
        <begin position="889"/>
        <end position="955"/>
    </location>
</feature>
<dbReference type="Pfam" id="PF22766">
    <property type="entry name" value="ZW10_C2"/>
    <property type="match status" value="1"/>
</dbReference>
<evidence type="ECO:0000256" key="6">
    <source>
        <dbReference type="HAMAP-Rule" id="MF_03029"/>
    </source>
</evidence>
<keyword evidence="4" id="KW-0677">Repeat</keyword>
<dbReference type="InterPro" id="IPR001680">
    <property type="entry name" value="WD40_rpt"/>
</dbReference>
<reference evidence="12" key="1">
    <citation type="submission" date="2021-12" db="EMBL/GenBank/DDBJ databases">
        <title>Curvularia clavata genome.</title>
        <authorList>
            <person name="Cao Y."/>
        </authorList>
    </citation>
    <scope>NUCLEOTIDE SEQUENCE</scope>
    <source>
        <strain evidence="12">Yc1106</strain>
    </source>
</reference>
<evidence type="ECO:0000256" key="1">
    <source>
        <dbReference type="ARBA" id="ARBA00022517"/>
    </source>
</evidence>
<keyword evidence="13" id="KW-1185">Reference proteome</keyword>
<feature type="compositionally biased region" description="Acidic residues" evidence="9">
    <location>
        <begin position="427"/>
        <end position="440"/>
    </location>
</feature>
<proteinExistence type="inferred from homology"/>
<comment type="subunit">
    <text evidence="6">Component of the NOP7 complex, composed of ERB1, NOP7 and YTM1. Within the NOP7 complex ERB1 appears to interact directly with NOP7 and YTM1. The NOP7 complex also associates with the 66S pre-ribosome.</text>
</comment>
<dbReference type="EMBL" id="CP089278">
    <property type="protein sequence ID" value="USP79932.1"/>
    <property type="molecule type" value="Genomic_DNA"/>
</dbReference>
<comment type="function">
    <text evidence="6">Component of the NOP7 complex, which is required for maturation of the 25S and 5.8S ribosomal RNAs and formation of the 60S ribosome.</text>
</comment>
<feature type="compositionally biased region" description="Basic and acidic residues" evidence="9">
    <location>
        <begin position="441"/>
        <end position="450"/>
    </location>
</feature>
<dbReference type="SMART" id="SM00320">
    <property type="entry name" value="WD40"/>
    <property type="match status" value="7"/>
</dbReference>
<keyword evidence="2 6" id="KW-0698">rRNA processing</keyword>
<sequence length="1341" mass="147514">MPSQVSDEQLGDALLQSAERGAFPQDEHVASAAVPPSALPKLLEVVNKAREDTKNEVRKLSREAAPDVDGWITQARKLQDDIKRSQDTAKEIVKQAEASKENTARVQDAASKVSLLHTEIAYNETLAQAVEQLRDISTLLDSAQNAAVHGHVMHAIGTLEDAHGAFKRLGPFMNTRVVGVLRKKEEQLKKAIVETVTDSWNGLISVDNVNHKISLHQSIERESKVDINATTEALVKLGLLDNLISRLSRDLERIIVSPRLAMSSDCVVSAFKVQGDDIQRAGPVNDGSVKATIEDIHSIVDYLSTRLPSNVAVPLSHKIVPIIASRLISSHLLPAVPLSTEGIPQFQESLSYVLGLVEYLDELGWSGQSRLTDWVDKSSEIWLAKQKEAAIAGVQAIFPKKVLERKTVERVETQIISKGDALHAGDDQDDDWAADWDGEEEATKEQKAPVEEEDMSAWGDEVDVPDEEPKQEAAKEKPSDEEDAEDWGADWDDETETKPAATPNPTIKSPESPNTKKKPVPQKAPTQQEMTLRETYTVTAIPDAIMDIILQVLRDVDALNSADHVKSAISPASGGLYAIPSLILAMYRATAIMHYSKDVASNMLIYNDCQRLSDRLRLFLQEQDEKDKFSTLPNHLQPSKRLKPLLEADIKTIDGFGKRAYGREMESQRQIIRDHLEDAQGFQDCTNVPFATVCDDAIATTIDRIGDVKRQWQNVLSKSALLQSLGSLVSAALTKFVNDVEDKADIAEDESRKLHGYCVSLSTLAQHFQVEDDSGEMRDMAGIYTPNWFKFQYLSEILDSSLADIKYFWTDGELKLEMEAEEVIGLIEALFAPSDHRRRAIAEIRRTKKVRDPEISKSFPESIVTSDDFLTGSQPHTDTMDSEAAETKVQIRLTTRDPGLQISEEPSTLLVQTSLTRHKLSTLVNELLHRGDENRIPFDILINGEFLRTTIDQFLTKNGINAEATLDVEYTRALVPPLNVTSFEHDDWVSAVDVLSGVQSGQERILSASYDGLLRVWNTSGDVLATSEAPNNGGRITSLKTAKWLSEKKMVAAGLDNIVRVYKYDDDARTITTALELFNHRWGVEDVAVHAPSNRILSASSDTTVSLFSSNAKENPVAPSNLLPDSTVASNKRQKLSKPDRTVPGRGALATFTGHSAPVSSVIFKPDDATVAYSASHDHTLKTWDLPTATCVDTRTTGHSLLSLCAIPSRNLLATGTSARHITLIDPRVSATQISVMTLRGHKNGVVSLDTDPSSEHNLASASHDGTVQIWDLRNVTTGGQVGEGMTGESVYTIYRQSRDGEGAKSHGEGAKVFSVCWDRQVGIVSGGEDKRVQINRAIGS</sequence>
<feature type="compositionally biased region" description="Polar residues" evidence="9">
    <location>
        <begin position="503"/>
        <end position="513"/>
    </location>
</feature>
<dbReference type="HAMAP" id="MF_03029">
    <property type="entry name" value="WDR12"/>
    <property type="match status" value="1"/>
</dbReference>
<evidence type="ECO:0000256" key="4">
    <source>
        <dbReference type="ARBA" id="ARBA00022737"/>
    </source>
</evidence>
<evidence type="ECO:0000256" key="7">
    <source>
        <dbReference type="PROSITE-ProRule" id="PRU00221"/>
    </source>
</evidence>
<protein>
    <recommendedName>
        <fullName evidence="6">Ribosome biogenesis protein YTM1</fullName>
    </recommendedName>
</protein>
<dbReference type="GO" id="GO:0043021">
    <property type="term" value="F:ribonucleoprotein complex binding"/>
    <property type="evidence" value="ECO:0007669"/>
    <property type="project" value="UniProtKB-UniRule"/>
</dbReference>
<dbReference type="SUPFAM" id="SSF50978">
    <property type="entry name" value="WD40 repeat-like"/>
    <property type="match status" value="1"/>
</dbReference>
<comment type="subcellular location">
    <subcellularLocation>
        <location evidence="6">Nucleus</location>
        <location evidence="6">Nucleolus</location>
    </subcellularLocation>
    <subcellularLocation>
        <location evidence="6">Nucleus</location>
        <location evidence="6">Nucleoplasm</location>
    </subcellularLocation>
</comment>
<dbReference type="PANTHER" id="PTHR12205:SF0">
    <property type="entry name" value="CENTROMERE_KINETOCHORE PROTEIN ZW10 HOMOLOG"/>
    <property type="match status" value="1"/>
</dbReference>
<dbReference type="GO" id="GO:0007094">
    <property type="term" value="P:mitotic spindle assembly checkpoint signaling"/>
    <property type="evidence" value="ECO:0007669"/>
    <property type="project" value="TreeGrafter"/>
</dbReference>
<feature type="region of interest" description="Disordered" evidence="9">
    <location>
        <begin position="1112"/>
        <end position="1145"/>
    </location>
</feature>
<feature type="region of interest" description="Disordered" evidence="9">
    <location>
        <begin position="1"/>
        <end position="36"/>
    </location>
</feature>
<evidence type="ECO:0000313" key="12">
    <source>
        <dbReference type="EMBL" id="USP79932.1"/>
    </source>
</evidence>
<dbReference type="InterPro" id="IPR019775">
    <property type="entry name" value="WD40_repeat_CS"/>
</dbReference>
<dbReference type="InterPro" id="IPR028599">
    <property type="entry name" value="WDR12/Ytm1"/>
</dbReference>
<dbReference type="Pfam" id="PF08154">
    <property type="entry name" value="NLE"/>
    <property type="match status" value="1"/>
</dbReference>
<comment type="similarity">
    <text evidence="6">Belongs to the WD repeat WDR12/YTM1 family.</text>
</comment>
<dbReference type="Gene3D" id="1.10.357.150">
    <property type="match status" value="1"/>
</dbReference>
<feature type="repeat" description="WD" evidence="7">
    <location>
        <begin position="1239"/>
        <end position="1275"/>
    </location>
</feature>
<dbReference type="GO" id="GO:0005737">
    <property type="term" value="C:cytoplasm"/>
    <property type="evidence" value="ECO:0007669"/>
    <property type="project" value="GOC"/>
</dbReference>
<dbReference type="VEuPathDB" id="FungiDB:yc1106_07206"/>
<dbReference type="PROSITE" id="PS50294">
    <property type="entry name" value="WD_REPEATS_REGION"/>
    <property type="match status" value="2"/>
</dbReference>
<keyword evidence="1 6" id="KW-0690">Ribosome biogenesis</keyword>
<dbReference type="Pfam" id="PF00400">
    <property type="entry name" value="WD40"/>
    <property type="match status" value="3"/>
</dbReference>
<feature type="compositionally biased region" description="Basic and acidic residues" evidence="9">
    <location>
        <begin position="467"/>
        <end position="478"/>
    </location>
</feature>
<dbReference type="InterPro" id="IPR020472">
    <property type="entry name" value="WD40_PAC1"/>
</dbReference>
<feature type="region of interest" description="Disordered" evidence="9">
    <location>
        <begin position="419"/>
        <end position="531"/>
    </location>
</feature>
<keyword evidence="8" id="KW-0175">Coiled coil</keyword>
<dbReference type="Gene3D" id="2.130.10.10">
    <property type="entry name" value="YVTN repeat-like/Quinoprotein amine dehydrogenase"/>
    <property type="match status" value="1"/>
</dbReference>
<dbReference type="InterPro" id="IPR012972">
    <property type="entry name" value="NLE"/>
</dbReference>
<feature type="coiled-coil region" evidence="8">
    <location>
        <begin position="43"/>
        <end position="102"/>
    </location>
</feature>
<dbReference type="GO" id="GO:0030687">
    <property type="term" value="C:preribosome, large subunit precursor"/>
    <property type="evidence" value="ECO:0007669"/>
    <property type="project" value="UniProtKB-UniRule"/>
</dbReference>
<evidence type="ECO:0000313" key="13">
    <source>
        <dbReference type="Proteomes" id="UP001056012"/>
    </source>
</evidence>
<feature type="compositionally biased region" description="Acidic residues" evidence="9">
    <location>
        <begin position="479"/>
        <end position="495"/>
    </location>
</feature>
<dbReference type="GO" id="GO:0005730">
    <property type="term" value="C:nucleolus"/>
    <property type="evidence" value="ECO:0007669"/>
    <property type="project" value="UniProtKB-SubCell"/>
</dbReference>
<dbReference type="Proteomes" id="UP001056012">
    <property type="component" value="Chromosome 5"/>
</dbReference>
<dbReference type="CDD" id="cd00200">
    <property type="entry name" value="WD40"/>
    <property type="match status" value="1"/>
</dbReference>
<evidence type="ECO:0000256" key="3">
    <source>
        <dbReference type="ARBA" id="ARBA00022574"/>
    </source>
</evidence>
<dbReference type="GO" id="GO:0000463">
    <property type="term" value="P:maturation of LSU-rRNA from tricistronic rRNA transcript (SSU-rRNA, 5.8S rRNA, LSU-rRNA)"/>
    <property type="evidence" value="ECO:0007669"/>
    <property type="project" value="UniProtKB-UniRule"/>
</dbReference>
<dbReference type="PRINTS" id="PR00320">
    <property type="entry name" value="GPROTEINBRPT"/>
</dbReference>